<dbReference type="GO" id="GO:0003677">
    <property type="term" value="F:DNA binding"/>
    <property type="evidence" value="ECO:0007669"/>
    <property type="project" value="UniProtKB-KW"/>
</dbReference>
<dbReference type="Proteomes" id="UP000278609">
    <property type="component" value="Unassembled WGS sequence"/>
</dbReference>
<dbReference type="OrthoDB" id="7327264at2"/>
<dbReference type="GO" id="GO:0004803">
    <property type="term" value="F:transposase activity"/>
    <property type="evidence" value="ECO:0007669"/>
    <property type="project" value="InterPro"/>
</dbReference>
<evidence type="ECO:0000256" key="1">
    <source>
        <dbReference type="ARBA" id="ARBA00010075"/>
    </source>
</evidence>
<evidence type="ECO:0000256" key="3">
    <source>
        <dbReference type="ARBA" id="ARBA00023125"/>
    </source>
</evidence>
<evidence type="ECO:0000259" key="6">
    <source>
        <dbReference type="Pfam" id="PF14294"/>
    </source>
</evidence>
<dbReference type="RefSeq" id="WP_124752731.1">
    <property type="nucleotide sequence ID" value="NZ_RQYS01000094.1"/>
</dbReference>
<organism evidence="7 8">
    <name type="scientific">Tannerella forsythia</name>
    <name type="common">Bacteroides forsythus</name>
    <dbReference type="NCBI Taxonomy" id="28112"/>
    <lineage>
        <taxon>Bacteria</taxon>
        <taxon>Pseudomonadati</taxon>
        <taxon>Bacteroidota</taxon>
        <taxon>Bacteroidia</taxon>
        <taxon>Bacteroidales</taxon>
        <taxon>Tannerellaceae</taxon>
        <taxon>Tannerella</taxon>
    </lineage>
</organism>
<feature type="domain" description="Transposase IS4-like" evidence="5">
    <location>
        <begin position="120"/>
        <end position="332"/>
    </location>
</feature>
<dbReference type="InterPro" id="IPR025399">
    <property type="entry name" value="DUF4372"/>
</dbReference>
<dbReference type="NCBIfam" id="NF033592">
    <property type="entry name" value="transpos_IS4_1"/>
    <property type="match status" value="1"/>
</dbReference>
<evidence type="ECO:0000256" key="4">
    <source>
        <dbReference type="ARBA" id="ARBA00023172"/>
    </source>
</evidence>
<dbReference type="Pfam" id="PF01609">
    <property type="entry name" value="DDE_Tnp_1"/>
    <property type="match status" value="1"/>
</dbReference>
<sequence>MNKGKTILAQIMSLVNEYEFKKCVDRYHVDRHSIKFNCRDQFMVMSFAQFTDRAGLRDIETTLNLCGDRYLAGIKVMPKSTLAEANEKKDWHIYQDFGMTLVKQAQKLYKDEKLRIGLEEMIYAFDSSTIELCLKLCPWAEFDHGKGAFKMHTLMDLRGSIPTFVLLTPGKVNDVKVMDKIPVEQNSFCLIDKGYVAFEKLYNGFQKVSAYFVTRAKDNMVYEVVESRPIDKHSGVLSDETIRLTGYYTSRKYLDAIRLVVYEDFETGKVYRFLTNNFAIEDPLTIAELYRERWQIELFFKWIKQHLHIKTFYGTTQNAVYTQIWIAVCDYLLLIIAKKHYGLTPSLHSISISIGQVLFQRDDIRELFNQPAAPVSVPEAGATEQLTLW</sequence>
<dbReference type="InterPro" id="IPR012337">
    <property type="entry name" value="RNaseH-like_sf"/>
</dbReference>
<keyword evidence="4" id="KW-0233">DNA recombination</keyword>
<evidence type="ECO:0000313" key="7">
    <source>
        <dbReference type="EMBL" id="RRD56897.1"/>
    </source>
</evidence>
<dbReference type="InterPro" id="IPR047952">
    <property type="entry name" value="Transpos_IS4"/>
</dbReference>
<dbReference type="SUPFAM" id="SSF53098">
    <property type="entry name" value="Ribonuclease H-like"/>
    <property type="match status" value="1"/>
</dbReference>
<evidence type="ECO:0000313" key="8">
    <source>
        <dbReference type="Proteomes" id="UP000278609"/>
    </source>
</evidence>
<dbReference type="EMBL" id="RQYS01000094">
    <property type="protein sequence ID" value="RRD56897.1"/>
    <property type="molecule type" value="Genomic_DNA"/>
</dbReference>
<accession>A0A3P1XGA1</accession>
<dbReference type="PANTHER" id="PTHR33258">
    <property type="entry name" value="TRANSPOSASE INSL FOR INSERTION SEQUENCE ELEMENT IS186A-RELATED"/>
    <property type="match status" value="1"/>
</dbReference>
<evidence type="ECO:0000259" key="5">
    <source>
        <dbReference type="Pfam" id="PF01609"/>
    </source>
</evidence>
<dbReference type="InterPro" id="IPR002559">
    <property type="entry name" value="Transposase_11"/>
</dbReference>
<comment type="similarity">
    <text evidence="1">Belongs to the transposase 11 family.</text>
</comment>
<dbReference type="GO" id="GO:0006313">
    <property type="term" value="P:DNA transposition"/>
    <property type="evidence" value="ECO:0007669"/>
    <property type="project" value="InterPro"/>
</dbReference>
<name>A0A3P1XGA1_TANFO</name>
<keyword evidence="3" id="KW-0238">DNA-binding</keyword>
<gene>
    <name evidence="7" type="ORF">EII40_13455</name>
</gene>
<dbReference type="Pfam" id="PF14294">
    <property type="entry name" value="DUF4372"/>
    <property type="match status" value="1"/>
</dbReference>
<keyword evidence="2" id="KW-0815">Transposition</keyword>
<comment type="caution">
    <text evidence="7">The sequence shown here is derived from an EMBL/GenBank/DDBJ whole genome shotgun (WGS) entry which is preliminary data.</text>
</comment>
<dbReference type="Gene3D" id="3.90.350.10">
    <property type="entry name" value="Transposase Inhibitor Protein From Tn5, Chain A, domain 1"/>
    <property type="match status" value="1"/>
</dbReference>
<feature type="domain" description="DUF4372" evidence="6">
    <location>
        <begin position="4"/>
        <end position="69"/>
    </location>
</feature>
<proteinExistence type="inferred from homology"/>
<dbReference type="AlphaFoldDB" id="A0A3P1XGA1"/>
<protein>
    <submittedName>
        <fullName evidence="7">IS4 family transposase</fullName>
    </submittedName>
</protein>
<reference evidence="7 8" key="1">
    <citation type="submission" date="2018-11" db="EMBL/GenBank/DDBJ databases">
        <title>Genomes From Bacteria Associated with the Canine Oral Cavity: a Test Case for Automated Genome-Based Taxonomic Assignment.</title>
        <authorList>
            <person name="Coil D.A."/>
            <person name="Jospin G."/>
            <person name="Darling A.E."/>
            <person name="Wallis C."/>
            <person name="Davis I.J."/>
            <person name="Harris S."/>
            <person name="Eisen J.A."/>
            <person name="Holcombe L.J."/>
            <person name="O'Flynn C."/>
        </authorList>
    </citation>
    <scope>NUCLEOTIDE SEQUENCE [LARGE SCALE GENOMIC DNA]</scope>
    <source>
        <strain evidence="7 8">OH2617_COT-023</strain>
    </source>
</reference>
<evidence type="ECO:0000256" key="2">
    <source>
        <dbReference type="ARBA" id="ARBA00022578"/>
    </source>
</evidence>
<dbReference type="PANTHER" id="PTHR33258:SF1">
    <property type="entry name" value="TRANSPOSASE INSL FOR INSERTION SEQUENCE ELEMENT IS186A-RELATED"/>
    <property type="match status" value="1"/>
</dbReference>